<evidence type="ECO:0000256" key="1">
    <source>
        <dbReference type="SAM" id="MobiDB-lite"/>
    </source>
</evidence>
<name>A0A5N6RXD5_9BIFI</name>
<organism evidence="3 4">
    <name type="scientific">Bifidobacterium tibiigranuli</name>
    <dbReference type="NCBI Taxonomy" id="2172043"/>
    <lineage>
        <taxon>Bacteria</taxon>
        <taxon>Bacillati</taxon>
        <taxon>Actinomycetota</taxon>
        <taxon>Actinomycetes</taxon>
        <taxon>Bifidobacteriales</taxon>
        <taxon>Bifidobacteriaceae</taxon>
        <taxon>Bifidobacterium</taxon>
    </lineage>
</organism>
<keyword evidence="4" id="KW-1185">Reference proteome</keyword>
<dbReference type="Proteomes" id="UP000325415">
    <property type="component" value="Unassembled WGS sequence"/>
</dbReference>
<dbReference type="PROSITE" id="PS50911">
    <property type="entry name" value="CHAP"/>
    <property type="match status" value="1"/>
</dbReference>
<comment type="caution">
    <text evidence="3">The sequence shown here is derived from an EMBL/GenBank/DDBJ whole genome shotgun (WGS) entry which is preliminary data.</text>
</comment>
<reference evidence="3 4" key="1">
    <citation type="submission" date="2018-04" db="EMBL/GenBank/DDBJ databases">
        <authorList>
            <person name="Eckel V.P."/>
            <person name="Vogel R.F."/>
        </authorList>
    </citation>
    <scope>NUCLEOTIDE SEQUENCE [LARGE SCALE GENOMIC DNA]</scope>
    <source>
        <strain evidence="4">TMW 2.1764</strain>
    </source>
</reference>
<feature type="region of interest" description="Disordered" evidence="1">
    <location>
        <begin position="1"/>
        <end position="20"/>
    </location>
</feature>
<accession>A0A5N6RXD5</accession>
<dbReference type="AlphaFoldDB" id="A0A5N6RXD5"/>
<dbReference type="GeneID" id="78127601"/>
<protein>
    <submittedName>
        <fullName evidence="3">CHAP domain-containing protein</fullName>
    </submittedName>
</protein>
<dbReference type="InterPro" id="IPR007921">
    <property type="entry name" value="CHAP_dom"/>
</dbReference>
<dbReference type="RefSeq" id="WP_152581142.1">
    <property type="nucleotide sequence ID" value="NZ_QDAG01000007.1"/>
</dbReference>
<evidence type="ECO:0000259" key="2">
    <source>
        <dbReference type="PROSITE" id="PS50911"/>
    </source>
</evidence>
<evidence type="ECO:0000313" key="4">
    <source>
        <dbReference type="Proteomes" id="UP000325415"/>
    </source>
</evidence>
<dbReference type="EMBL" id="QDAG01000007">
    <property type="protein sequence ID" value="KAE8127817.1"/>
    <property type="molecule type" value="Genomic_DNA"/>
</dbReference>
<proteinExistence type="predicted"/>
<gene>
    <name evidence="3" type="ORF">DDE84_07895</name>
</gene>
<feature type="region of interest" description="Disordered" evidence="1">
    <location>
        <begin position="113"/>
        <end position="176"/>
    </location>
</feature>
<dbReference type="Gene3D" id="3.90.1720.10">
    <property type="entry name" value="endopeptidase domain like (from Nostoc punctiforme)"/>
    <property type="match status" value="1"/>
</dbReference>
<feature type="compositionally biased region" description="Polar residues" evidence="1">
    <location>
        <begin position="124"/>
        <end position="133"/>
    </location>
</feature>
<evidence type="ECO:0000313" key="3">
    <source>
        <dbReference type="EMBL" id="KAE8127817.1"/>
    </source>
</evidence>
<feature type="domain" description="Peptidase C51" evidence="2">
    <location>
        <begin position="192"/>
        <end position="323"/>
    </location>
</feature>
<dbReference type="Pfam" id="PF05257">
    <property type="entry name" value="CHAP"/>
    <property type="match status" value="1"/>
</dbReference>
<dbReference type="OrthoDB" id="3240061at2"/>
<feature type="compositionally biased region" description="Low complexity" evidence="1">
    <location>
        <begin position="145"/>
        <end position="155"/>
    </location>
</feature>
<dbReference type="SUPFAM" id="SSF54001">
    <property type="entry name" value="Cysteine proteinases"/>
    <property type="match status" value="1"/>
</dbReference>
<feature type="compositionally biased region" description="Low complexity" evidence="1">
    <location>
        <begin position="113"/>
        <end position="123"/>
    </location>
</feature>
<feature type="compositionally biased region" description="Polar residues" evidence="1">
    <location>
        <begin position="156"/>
        <end position="176"/>
    </location>
</feature>
<sequence length="323" mass="34078">MKHAAHKAAKVSQGKEQREGASRRLFALEHGTHTAKAALVQTPSGTMAVEIDQALAARINEVAPLTRRAMRESARAAERRSHIIASTSLAALVGTAATAMAFAKPADSALAATDAPTTTTQLKRVSTNEAASRSQDREPLSGADAQTSSATQTSSNEGNWQLGDSSGSLDVNSMSRSTANNPAVAALMDGDHDALPAGFDPNHATGDSGNAYEFSQCTWWVYVRRHQLGLPAGSHMGNGNMWGNSARALGYWVDHQARHTGDIMVFAAGQDGADAAYGHVAIIEKINSDGSVETSECGSVMNGKTYSKTYSAQQVAQHDIIHY</sequence>
<dbReference type="InterPro" id="IPR038765">
    <property type="entry name" value="Papain-like_cys_pep_sf"/>
</dbReference>